<dbReference type="Pfam" id="PF00704">
    <property type="entry name" value="Glyco_hydro_18"/>
    <property type="match status" value="1"/>
</dbReference>
<dbReference type="InterPro" id="IPR029070">
    <property type="entry name" value="Chitinase_insertion_sf"/>
</dbReference>
<dbReference type="RefSeq" id="XP_066705005.1">
    <property type="nucleotide sequence ID" value="XM_066839941.1"/>
</dbReference>
<evidence type="ECO:0000259" key="6">
    <source>
        <dbReference type="PROSITE" id="PS50941"/>
    </source>
</evidence>
<feature type="disulfide bond" evidence="4">
    <location>
        <begin position="152"/>
        <end position="156"/>
    </location>
</feature>
<feature type="domain" description="Chitin-binding type-1" evidence="6">
    <location>
        <begin position="119"/>
        <end position="158"/>
    </location>
</feature>
<dbReference type="InterPro" id="IPR050314">
    <property type="entry name" value="Glycosyl_Hydrlase_18"/>
</dbReference>
<keyword evidence="4" id="KW-1015">Disulfide bond</keyword>
<dbReference type="InterPro" id="IPR017853">
    <property type="entry name" value="GH"/>
</dbReference>
<dbReference type="GO" id="GO:0016787">
    <property type="term" value="F:hydrolase activity"/>
    <property type="evidence" value="ECO:0007669"/>
    <property type="project" value="UniProtKB-KW"/>
</dbReference>
<dbReference type="PANTHER" id="PTHR11177:SF317">
    <property type="entry name" value="CHITINASE 12-RELATED"/>
    <property type="match status" value="1"/>
</dbReference>
<dbReference type="GeneID" id="92073003"/>
<dbReference type="SUPFAM" id="SSF54556">
    <property type="entry name" value="Chitinase insertion domain"/>
    <property type="match status" value="1"/>
</dbReference>
<gene>
    <name evidence="8" type="ORF">PG986_003719</name>
</gene>
<dbReference type="CDD" id="cd00035">
    <property type="entry name" value="ChtBD1"/>
    <property type="match status" value="1"/>
</dbReference>
<keyword evidence="9" id="KW-1185">Reference proteome</keyword>
<dbReference type="EC" id="3.2.1.14" evidence="2"/>
<dbReference type="PROSITE" id="PS51910">
    <property type="entry name" value="GH18_2"/>
    <property type="match status" value="1"/>
</dbReference>
<evidence type="ECO:0000256" key="3">
    <source>
        <dbReference type="ARBA" id="ARBA00022669"/>
    </source>
</evidence>
<evidence type="ECO:0000313" key="9">
    <source>
        <dbReference type="Proteomes" id="UP001391051"/>
    </source>
</evidence>
<dbReference type="SMART" id="SM00636">
    <property type="entry name" value="Glyco_18"/>
    <property type="match status" value="1"/>
</dbReference>
<accession>A0ABR1QT51</accession>
<reference evidence="8 9" key="1">
    <citation type="submission" date="2023-01" db="EMBL/GenBank/DDBJ databases">
        <title>Analysis of 21 Apiospora genomes using comparative genomics revels a genus with tremendous synthesis potential of carbohydrate active enzymes and secondary metabolites.</title>
        <authorList>
            <person name="Sorensen T."/>
        </authorList>
    </citation>
    <scope>NUCLEOTIDE SEQUENCE [LARGE SCALE GENOMIC DNA]</scope>
    <source>
        <strain evidence="8 9">CBS 24483</strain>
    </source>
</reference>
<evidence type="ECO:0000256" key="1">
    <source>
        <dbReference type="ARBA" id="ARBA00008682"/>
    </source>
</evidence>
<feature type="disulfide bond" evidence="4">
    <location>
        <begin position="128"/>
        <end position="140"/>
    </location>
</feature>
<feature type="domain" description="GH18" evidence="7">
    <location>
        <begin position="205"/>
        <end position="562"/>
    </location>
</feature>
<dbReference type="InterPro" id="IPR001002">
    <property type="entry name" value="Chitin-bd_1"/>
</dbReference>
<dbReference type="InterPro" id="IPR001223">
    <property type="entry name" value="Glyco_hydro18_cat"/>
</dbReference>
<dbReference type="SUPFAM" id="SSF51445">
    <property type="entry name" value="(Trans)glycosidases"/>
    <property type="match status" value="1"/>
</dbReference>
<dbReference type="InterPro" id="IPR036861">
    <property type="entry name" value="Endochitinase-like_sf"/>
</dbReference>
<evidence type="ECO:0000256" key="4">
    <source>
        <dbReference type="PROSITE-ProRule" id="PRU00261"/>
    </source>
</evidence>
<feature type="compositionally biased region" description="Polar residues" evidence="5">
    <location>
        <begin position="629"/>
        <end position="656"/>
    </location>
</feature>
<proteinExistence type="inferred from homology"/>
<sequence length="822" mass="89581">MGVSGVEETNLSAEVSQHKTHAFEAGYFSHSYLAGAHQVYPDRAIPLLDIGTEYIRGNLGGRLDSFGSNSTNTSFGLGVNTNASSFHSRTRRRYKNNKVADSGRVGISPYPPLAKRDGPIQCGPGSPCKDDSCCSNLGKCGFKDAHCGTGNCTSNCDAKAMCGVDSADGKTLCALKLCCSYYGWCGFGSCNIHQSPTCGGSSARGRRIGYYQGWNVRERGCDRVRPSEINTNGLTHLFYSFVFFDPSSFAIIPMNSADVGQYREFTSLASNSLQTWVAIGGWSFSDPGATRTAWSDMVSTKSSRSTFIGSLVAFMAQYGFTGADLNWEYPETESRGGRKGDAENLVHLVKEMRTAFGSKFGLSVTLAPDYWYLRGFKPKEMESSVNFLNFMAYDLHGPWDTDVKALGSKVRPHTDITEIDRNPKPLWFDGVNPANVNMGLAYYGRTYELSDPSCGTMGNCEFKGPGAAGECSAFKGVLSNREIRSMIEMNGYQPYLNETAMVKYMSYGGNSWVGFDDADTLAMKENFASSRCLGGTMIWSIDFDAETGGPDEGPNPDGLVWVDPLIWEENPHIDCYSPCALALPPWTKTTSTVDYPPVTVTSSGWTTTVTPPPITVSVWWISTIVTFPGQTPGTDSPNHPTATTGHASTPGPTQAPNKPDASKGQVTCYNKIGRGTQRDKLVDTADELCRLYSNEYDNILPVGKPKLFIHSFPWDDDEKVAIQVFISVELKRGCAWAVDYATCKSELLKIVDGCSRDTTSGKQGGLLENNCVKWRIDPDDDRDVLPPSTPPTPLPAPTPPRENKPPRKKANGQLSISGRART</sequence>
<dbReference type="EMBL" id="JAQQWE010000002">
    <property type="protein sequence ID" value="KAK7962894.1"/>
    <property type="molecule type" value="Genomic_DNA"/>
</dbReference>
<comment type="caution">
    <text evidence="8">The sequence shown here is derived from an EMBL/GenBank/DDBJ whole genome shotgun (WGS) entry which is preliminary data.</text>
</comment>
<comment type="caution">
    <text evidence="4">Lacks conserved residue(s) required for the propagation of feature annotation.</text>
</comment>
<evidence type="ECO:0000259" key="7">
    <source>
        <dbReference type="PROSITE" id="PS51910"/>
    </source>
</evidence>
<organism evidence="8 9">
    <name type="scientific">Apiospora aurea</name>
    <dbReference type="NCBI Taxonomy" id="335848"/>
    <lineage>
        <taxon>Eukaryota</taxon>
        <taxon>Fungi</taxon>
        <taxon>Dikarya</taxon>
        <taxon>Ascomycota</taxon>
        <taxon>Pezizomycotina</taxon>
        <taxon>Sordariomycetes</taxon>
        <taxon>Xylariomycetidae</taxon>
        <taxon>Amphisphaeriales</taxon>
        <taxon>Apiosporaceae</taxon>
        <taxon>Apiospora</taxon>
    </lineage>
</organism>
<feature type="region of interest" description="Disordered" evidence="5">
    <location>
        <begin position="778"/>
        <end position="822"/>
    </location>
</feature>
<dbReference type="Proteomes" id="UP001391051">
    <property type="component" value="Unassembled WGS sequence"/>
</dbReference>
<feature type="disulfide bond" evidence="4">
    <location>
        <begin position="133"/>
        <end position="147"/>
    </location>
</feature>
<protein>
    <recommendedName>
        <fullName evidence="2">chitinase</fullName>
        <ecNumber evidence="2">3.2.1.14</ecNumber>
    </recommendedName>
</protein>
<dbReference type="Gene3D" id="3.20.20.80">
    <property type="entry name" value="Glycosidases"/>
    <property type="match status" value="1"/>
</dbReference>
<feature type="region of interest" description="Disordered" evidence="5">
    <location>
        <begin position="629"/>
        <end position="664"/>
    </location>
</feature>
<dbReference type="InterPro" id="IPR011583">
    <property type="entry name" value="Chitinase_II/V-like_cat"/>
</dbReference>
<dbReference type="Gene3D" id="3.30.60.10">
    <property type="entry name" value="Endochitinase-like"/>
    <property type="match status" value="1"/>
</dbReference>
<dbReference type="Gene3D" id="3.10.50.10">
    <property type="match status" value="1"/>
</dbReference>
<comment type="similarity">
    <text evidence="1">Belongs to the glycosyl hydrolase 18 family. Chitinase class V subfamily.</text>
</comment>
<keyword evidence="8" id="KW-0378">Hydrolase</keyword>
<feature type="compositionally biased region" description="Pro residues" evidence="5">
    <location>
        <begin position="787"/>
        <end position="800"/>
    </location>
</feature>
<evidence type="ECO:0000313" key="8">
    <source>
        <dbReference type="EMBL" id="KAK7962894.1"/>
    </source>
</evidence>
<evidence type="ECO:0000256" key="2">
    <source>
        <dbReference type="ARBA" id="ARBA00012729"/>
    </source>
</evidence>
<evidence type="ECO:0000256" key="5">
    <source>
        <dbReference type="SAM" id="MobiDB-lite"/>
    </source>
</evidence>
<dbReference type="SMART" id="SM00270">
    <property type="entry name" value="ChtBD1"/>
    <property type="match status" value="2"/>
</dbReference>
<dbReference type="PROSITE" id="PS50941">
    <property type="entry name" value="CHIT_BIND_I_2"/>
    <property type="match status" value="1"/>
</dbReference>
<keyword evidence="3 4" id="KW-0147">Chitin-binding</keyword>
<name>A0ABR1QT51_9PEZI</name>
<dbReference type="PANTHER" id="PTHR11177">
    <property type="entry name" value="CHITINASE"/>
    <property type="match status" value="1"/>
</dbReference>